<evidence type="ECO:0000313" key="1">
    <source>
        <dbReference type="EMBL" id="SQJ11548.1"/>
    </source>
</evidence>
<evidence type="ECO:0000313" key="2">
    <source>
        <dbReference type="Proteomes" id="UP000249008"/>
    </source>
</evidence>
<sequence length="250" mass="28797">MKLLFSDFDRTLYVNRDITQENLDAVNKWQSEGNLFIITTGRHKRSIIEQMKNFNLKPDYYICNNGAVILDKEKNTIFSKCISNQKIEEIVKYICENYENSFEIIEKERVIKIMNDAGIDNHNPADIILDKAHISSIKDVIQLHKKFDTEKRVTELVSDLNTRFRSSLAAYANVLNVDIVSNGVNKSTGIDFVCKELNDIDDILVIGDSYNDIEMVQKYNGFTVEHGNEDIKKIAREIFPDVASLLKKYS</sequence>
<dbReference type="InterPro" id="IPR036412">
    <property type="entry name" value="HAD-like_sf"/>
</dbReference>
<name>A0AAX2JDM3_9FUSO</name>
<proteinExistence type="predicted"/>
<dbReference type="SUPFAM" id="SSF56784">
    <property type="entry name" value="HAD-like"/>
    <property type="match status" value="1"/>
</dbReference>
<dbReference type="EMBL" id="LS483487">
    <property type="protein sequence ID" value="SQJ11548.1"/>
    <property type="molecule type" value="Genomic_DNA"/>
</dbReference>
<dbReference type="PANTHER" id="PTHR10000:SF8">
    <property type="entry name" value="HAD SUPERFAMILY HYDROLASE-LIKE, TYPE 3"/>
    <property type="match status" value="1"/>
</dbReference>
<dbReference type="InterPro" id="IPR006379">
    <property type="entry name" value="HAD-SF_hydro_IIB"/>
</dbReference>
<dbReference type="GO" id="GO:0016791">
    <property type="term" value="F:phosphatase activity"/>
    <property type="evidence" value="ECO:0007669"/>
    <property type="project" value="TreeGrafter"/>
</dbReference>
<reference evidence="1 2" key="1">
    <citation type="submission" date="2018-06" db="EMBL/GenBank/DDBJ databases">
        <authorList>
            <consortium name="Pathogen Informatics"/>
            <person name="Doyle S."/>
        </authorList>
    </citation>
    <scope>NUCLEOTIDE SEQUENCE [LARGE SCALE GENOMIC DNA]</scope>
    <source>
        <strain evidence="1 2">NCTC12112</strain>
    </source>
</reference>
<dbReference type="Gene3D" id="3.30.1240.10">
    <property type="match status" value="1"/>
</dbReference>
<protein>
    <submittedName>
        <fullName evidence="1">Stress response protein yhaX</fullName>
    </submittedName>
</protein>
<organism evidence="1 2">
    <name type="scientific">Fusobacterium ulcerans</name>
    <dbReference type="NCBI Taxonomy" id="861"/>
    <lineage>
        <taxon>Bacteria</taxon>
        <taxon>Fusobacteriati</taxon>
        <taxon>Fusobacteriota</taxon>
        <taxon>Fusobacteriia</taxon>
        <taxon>Fusobacteriales</taxon>
        <taxon>Fusobacteriaceae</taxon>
        <taxon>Fusobacterium</taxon>
    </lineage>
</organism>
<dbReference type="GO" id="GO:0000287">
    <property type="term" value="F:magnesium ion binding"/>
    <property type="evidence" value="ECO:0007669"/>
    <property type="project" value="TreeGrafter"/>
</dbReference>
<dbReference type="RefSeq" id="WP_005980663.1">
    <property type="nucleotide sequence ID" value="NZ_CABKNW010000005.1"/>
</dbReference>
<dbReference type="GO" id="GO:0005829">
    <property type="term" value="C:cytosol"/>
    <property type="evidence" value="ECO:0007669"/>
    <property type="project" value="TreeGrafter"/>
</dbReference>
<dbReference type="Pfam" id="PF08282">
    <property type="entry name" value="Hydrolase_3"/>
    <property type="match status" value="1"/>
</dbReference>
<dbReference type="Proteomes" id="UP000249008">
    <property type="component" value="Chromosome 1"/>
</dbReference>
<dbReference type="GeneID" id="78453947"/>
<dbReference type="InterPro" id="IPR023214">
    <property type="entry name" value="HAD_sf"/>
</dbReference>
<dbReference type="PANTHER" id="PTHR10000">
    <property type="entry name" value="PHOSPHOSERINE PHOSPHATASE"/>
    <property type="match status" value="1"/>
</dbReference>
<dbReference type="NCBIfam" id="TIGR01484">
    <property type="entry name" value="HAD-SF-IIB"/>
    <property type="match status" value="1"/>
</dbReference>
<dbReference type="KEGG" id="ful:C4N20_03930"/>
<gene>
    <name evidence="1" type="primary">yhaX</name>
    <name evidence="1" type="ORF">NCTC12112_02669</name>
</gene>
<accession>A0AAX2JDM3</accession>
<dbReference type="AlphaFoldDB" id="A0AAX2JDM3"/>
<dbReference type="Gene3D" id="3.40.50.1000">
    <property type="entry name" value="HAD superfamily/HAD-like"/>
    <property type="match status" value="1"/>
</dbReference>